<keyword evidence="3 5" id="KW-1133">Transmembrane helix</keyword>
<evidence type="ECO:0000256" key="5">
    <source>
        <dbReference type="SAM" id="Phobius"/>
    </source>
</evidence>
<accession>A0A645IE21</accession>
<name>A0A645IE21_9ZZZZ</name>
<evidence type="ECO:0008006" key="7">
    <source>
        <dbReference type="Google" id="ProtNLM"/>
    </source>
</evidence>
<gene>
    <name evidence="6" type="ORF">SDC9_196311</name>
</gene>
<comment type="subcellular location">
    <subcellularLocation>
        <location evidence="1">Membrane</location>
        <topology evidence="1">Multi-pass membrane protein</topology>
    </subcellularLocation>
</comment>
<dbReference type="AlphaFoldDB" id="A0A645IE21"/>
<dbReference type="InterPro" id="IPR035906">
    <property type="entry name" value="MetI-like_sf"/>
</dbReference>
<evidence type="ECO:0000256" key="1">
    <source>
        <dbReference type="ARBA" id="ARBA00004141"/>
    </source>
</evidence>
<protein>
    <recommendedName>
        <fullName evidence="7">Lactose transport system permease protein LacF</fullName>
    </recommendedName>
</protein>
<dbReference type="EMBL" id="VSSQ01111254">
    <property type="protein sequence ID" value="MPN48699.1"/>
    <property type="molecule type" value="Genomic_DNA"/>
</dbReference>
<proteinExistence type="predicted"/>
<keyword evidence="2 5" id="KW-0812">Transmembrane</keyword>
<dbReference type="Gene3D" id="1.10.3720.10">
    <property type="entry name" value="MetI-like"/>
    <property type="match status" value="1"/>
</dbReference>
<comment type="caution">
    <text evidence="6">The sequence shown here is derived from an EMBL/GenBank/DDBJ whole genome shotgun (WGS) entry which is preliminary data.</text>
</comment>
<evidence type="ECO:0000256" key="4">
    <source>
        <dbReference type="ARBA" id="ARBA00023136"/>
    </source>
</evidence>
<organism evidence="6">
    <name type="scientific">bioreactor metagenome</name>
    <dbReference type="NCBI Taxonomy" id="1076179"/>
    <lineage>
        <taxon>unclassified sequences</taxon>
        <taxon>metagenomes</taxon>
        <taxon>ecological metagenomes</taxon>
    </lineage>
</organism>
<keyword evidence="4 5" id="KW-0472">Membrane</keyword>
<feature type="transmembrane region" description="Helical" evidence="5">
    <location>
        <begin position="12"/>
        <end position="33"/>
    </location>
</feature>
<evidence type="ECO:0000313" key="6">
    <source>
        <dbReference type="EMBL" id="MPN48699.1"/>
    </source>
</evidence>
<evidence type="ECO:0000256" key="3">
    <source>
        <dbReference type="ARBA" id="ARBA00022989"/>
    </source>
</evidence>
<evidence type="ECO:0000256" key="2">
    <source>
        <dbReference type="ARBA" id="ARBA00022692"/>
    </source>
</evidence>
<dbReference type="GO" id="GO:0016020">
    <property type="term" value="C:membrane"/>
    <property type="evidence" value="ECO:0007669"/>
    <property type="project" value="UniProtKB-SubCell"/>
</dbReference>
<reference evidence="6" key="1">
    <citation type="submission" date="2019-08" db="EMBL/GenBank/DDBJ databases">
        <authorList>
            <person name="Kucharzyk K."/>
            <person name="Murdoch R.W."/>
            <person name="Higgins S."/>
            <person name="Loffler F."/>
        </authorList>
    </citation>
    <scope>NUCLEOTIDE SEQUENCE</scope>
</reference>
<sequence>MYNKAFTAKQYGYAAAVGLVLFAVSLILTLLTLKLVRSDDQ</sequence>